<dbReference type="EMBL" id="AP022563">
    <property type="protein sequence ID" value="BBX19760.1"/>
    <property type="molecule type" value="Genomic_DNA"/>
</dbReference>
<accession>A0A7I7K6F6</accession>
<keyword evidence="3" id="KW-1185">Reference proteome</keyword>
<dbReference type="AlphaFoldDB" id="A0A7I7K6F6"/>
<gene>
    <name evidence="2" type="ORF">MDUV_46200</name>
</gene>
<protein>
    <submittedName>
        <fullName evidence="2">Uncharacterized protein</fullName>
    </submittedName>
</protein>
<feature type="region of interest" description="Disordered" evidence="1">
    <location>
        <begin position="1"/>
        <end position="32"/>
    </location>
</feature>
<dbReference type="Proteomes" id="UP000467006">
    <property type="component" value="Chromosome"/>
</dbReference>
<evidence type="ECO:0000256" key="1">
    <source>
        <dbReference type="SAM" id="MobiDB-lite"/>
    </source>
</evidence>
<name>A0A7I7K6F6_9MYCO</name>
<proteinExistence type="predicted"/>
<evidence type="ECO:0000313" key="3">
    <source>
        <dbReference type="Proteomes" id="UP000467006"/>
    </source>
</evidence>
<sequence>MCDVAAEQHLVRQTSESEPLRPPWHAGRGSEANQRFHSAQAVADAVLYEGYLLYPYRRSSQKNRVRWQFGVLAPRQWLHPSAREDDSLSGSADGWYQQTECLLEAPRDAEVHVRLRFLQTVRRTVEQAGADGGFVPVDRLTVDDRDYLTFDEAIPREFDITTTLRALMQGPVVRHIDVPGGESVEELVRGAGRIVRSSGPLSAVLALSVAAATAPFPVWKLRVRTENHDQSTVPGVSRSEALRASLISTHTVIGLTGGAFLSRIDPPEWAAPAAKACRNVHTFPVLAGDPARRDVMLSAPIVMYDHPQVSPESPGDLFDATEIDEILSLRTGTLTDDEKREARATDPRAAAIIDRVEQLPPEVMDRLHGAIRGLQPRQPTAPETVIVDGARIGAGSRVRLRPRRRGADAHDIFLTGRTARVEKVLTDIDGERRIAVTVDDDPGADLHQWYGRYYYFDVDEVTPIYDLIAPKYDPLRDRLGGRPQT</sequence>
<reference evidence="2 3" key="1">
    <citation type="journal article" date="2019" name="Emerg. Microbes Infect.">
        <title>Comprehensive subspecies identification of 175 nontuberculous mycobacteria species based on 7547 genomic profiles.</title>
        <authorList>
            <person name="Matsumoto Y."/>
            <person name="Kinjo T."/>
            <person name="Motooka D."/>
            <person name="Nabeya D."/>
            <person name="Jung N."/>
            <person name="Uechi K."/>
            <person name="Horii T."/>
            <person name="Iida T."/>
            <person name="Fujita J."/>
            <person name="Nakamura S."/>
        </authorList>
    </citation>
    <scope>NUCLEOTIDE SEQUENCE [LARGE SCALE GENOMIC DNA]</scope>
    <source>
        <strain evidence="2 3">JCM 6396</strain>
    </source>
</reference>
<dbReference type="KEGG" id="mdu:MDUV_46200"/>
<evidence type="ECO:0000313" key="2">
    <source>
        <dbReference type="EMBL" id="BBX19760.1"/>
    </source>
</evidence>
<organism evidence="2 3">
    <name type="scientific">Mycolicibacterium duvalii</name>
    <dbReference type="NCBI Taxonomy" id="39688"/>
    <lineage>
        <taxon>Bacteria</taxon>
        <taxon>Bacillati</taxon>
        <taxon>Actinomycetota</taxon>
        <taxon>Actinomycetes</taxon>
        <taxon>Mycobacteriales</taxon>
        <taxon>Mycobacteriaceae</taxon>
        <taxon>Mycolicibacterium</taxon>
    </lineage>
</organism>